<dbReference type="InterPro" id="IPR053735">
    <property type="entry name" value="Type_III_TA_endoRNase"/>
</dbReference>
<protein>
    <submittedName>
        <fullName evidence="1">Type III toxin-antitoxin system ToxN/AbiQ family toxin</fullName>
    </submittedName>
</protein>
<comment type="caution">
    <text evidence="1">The sequence shown here is derived from an EMBL/GenBank/DDBJ whole genome shotgun (WGS) entry which is preliminary data.</text>
</comment>
<gene>
    <name evidence="1" type="ORF">L2422_02505</name>
</gene>
<dbReference type="RefSeq" id="WP_006586748.1">
    <property type="nucleotide sequence ID" value="NZ_CABMGH010000036.1"/>
</dbReference>
<dbReference type="Gene3D" id="3.10.129.130">
    <property type="match status" value="1"/>
</dbReference>
<evidence type="ECO:0000313" key="1">
    <source>
        <dbReference type="EMBL" id="MCZ3844398.1"/>
    </source>
</evidence>
<proteinExistence type="predicted"/>
<organism evidence="1 2">
    <name type="scientific">Lactobacillus mulieris</name>
    <dbReference type="NCBI Taxonomy" id="2508708"/>
    <lineage>
        <taxon>Bacteria</taxon>
        <taxon>Bacillati</taxon>
        <taxon>Bacillota</taxon>
        <taxon>Bacilli</taxon>
        <taxon>Lactobacillales</taxon>
        <taxon>Lactobacillaceae</taxon>
        <taxon>Lactobacillus</taxon>
    </lineage>
</organism>
<dbReference type="GO" id="GO:0003723">
    <property type="term" value="F:RNA binding"/>
    <property type="evidence" value="ECO:0007669"/>
    <property type="project" value="InterPro"/>
</dbReference>
<evidence type="ECO:0000313" key="2">
    <source>
        <dbReference type="Proteomes" id="UP001213015"/>
    </source>
</evidence>
<dbReference type="Proteomes" id="UP001213015">
    <property type="component" value="Unassembled WGS sequence"/>
</dbReference>
<sequence>MSLKFYKIDSDYLCQLSKIDKNIKINHGNNQRPYVGIIVQENSQKYFIPMGSPKPKHKYMKNNLTFFKIQHNNKFLGVLNINNMLPVKKGLYQEIIFDDENEKYRYLLYNQWRIINKYEDKIIHNSHILYRLITTEKEKHINLQKLCPDFLRLEEFCKGF</sequence>
<reference evidence="1" key="1">
    <citation type="submission" date="2022-01" db="EMBL/GenBank/DDBJ databases">
        <title>VMRC isolate genome collection.</title>
        <authorList>
            <person name="France M."/>
            <person name="Rutt L."/>
            <person name="Humphrys M."/>
            <person name="Ravel J."/>
        </authorList>
    </citation>
    <scope>NUCLEOTIDE SEQUENCE</scope>
    <source>
        <strain evidence="1">C0127B5</strain>
    </source>
</reference>
<dbReference type="InterPro" id="IPR025911">
    <property type="entry name" value="ToxN/AbiQ_toxin"/>
</dbReference>
<dbReference type="AlphaFoldDB" id="A0AAP3GWR2"/>
<dbReference type="GeneID" id="97459561"/>
<dbReference type="EMBL" id="JAKHLF010000002">
    <property type="protein sequence ID" value="MCZ3844398.1"/>
    <property type="molecule type" value="Genomic_DNA"/>
</dbReference>
<accession>A0AAP3GWR2</accession>
<dbReference type="Pfam" id="PF13958">
    <property type="entry name" value="ToxN_toxin"/>
    <property type="match status" value="1"/>
</dbReference>
<name>A0AAP3GWR2_9LACO</name>
<dbReference type="GO" id="GO:0004521">
    <property type="term" value="F:RNA endonuclease activity"/>
    <property type="evidence" value="ECO:0007669"/>
    <property type="project" value="InterPro"/>
</dbReference>